<evidence type="ECO:0000256" key="1">
    <source>
        <dbReference type="SAM" id="SignalP"/>
    </source>
</evidence>
<dbReference type="EMBL" id="CP025544">
    <property type="protein sequence ID" value="AXK60400.1"/>
    <property type="molecule type" value="Genomic_DNA"/>
</dbReference>
<protein>
    <submittedName>
        <fullName evidence="2">Uncharacterized protein</fullName>
    </submittedName>
</protein>
<proteinExistence type="predicted"/>
<keyword evidence="1" id="KW-0732">Signal</keyword>
<organism evidence="2 3">
    <name type="scientific">Candidatus Chromulinivorax destructor</name>
    <dbReference type="NCBI Taxonomy" id="2066483"/>
    <lineage>
        <taxon>Bacteria</taxon>
        <taxon>Candidatus Babelota</taxon>
        <taxon>Candidatus Babeliae</taxon>
        <taxon>Candidatus Babeliales</taxon>
        <taxon>Candidatus Chromulinivoraceae</taxon>
        <taxon>Candidatus Chromulinivorax</taxon>
    </lineage>
</organism>
<dbReference type="RefSeq" id="WP_115585415.1">
    <property type="nucleotide sequence ID" value="NZ_CP025544.1"/>
</dbReference>
<accession>A0A345ZAT3</accession>
<dbReference type="Proteomes" id="UP000254834">
    <property type="component" value="Chromosome"/>
</dbReference>
<gene>
    <name evidence="2" type="ORF">C0J27_01390</name>
</gene>
<name>A0A345ZAT3_9BACT</name>
<evidence type="ECO:0000313" key="3">
    <source>
        <dbReference type="Proteomes" id="UP000254834"/>
    </source>
</evidence>
<keyword evidence="3" id="KW-1185">Reference proteome</keyword>
<dbReference type="AlphaFoldDB" id="A0A345ZAT3"/>
<feature type="signal peptide" evidence="1">
    <location>
        <begin position="1"/>
        <end position="23"/>
    </location>
</feature>
<sequence length="263" mass="29903">MKKLNILYAISFMSLLFQTNLHTAESVITFFIKNERPEVKLDNDPALAEFVSGKLPQPSYVIGKDDEISSSRIDGVRGIPATYLGYIATSDRNGQISFPRKQQNDTIHLIITPRINPIFMIHPTLVHHWEILPSQPVEIYEITRKKDKKLNSYYFDIINVSTAIKNKKFDEQKAEMYKNILAGKQAIPLNTITIFADPKTIQVPTGISQNYYSTNFILPTLVGREVDTKENSLYTLSIKQYFEQVNTTSKSDAAHLATMIANQ</sequence>
<evidence type="ECO:0000313" key="2">
    <source>
        <dbReference type="EMBL" id="AXK60400.1"/>
    </source>
</evidence>
<dbReference type="KEGG" id="cdes:C0J27_01390"/>
<feature type="chain" id="PRO_5016830980" evidence="1">
    <location>
        <begin position="24"/>
        <end position="263"/>
    </location>
</feature>
<reference evidence="2 3" key="1">
    <citation type="submission" date="2017-12" db="EMBL/GenBank/DDBJ databases">
        <title>Chromulinavorax destructans is a abundant pathogen of dominant heterotrophic picoflagllates.</title>
        <authorList>
            <person name="Deeg C.M."/>
            <person name="Zimmer M."/>
            <person name="Suttle C.A."/>
        </authorList>
    </citation>
    <scope>NUCLEOTIDE SEQUENCE [LARGE SCALE GENOMIC DNA]</scope>
    <source>
        <strain evidence="2 3">SeV1</strain>
    </source>
</reference>